<dbReference type="SUPFAM" id="SSF50182">
    <property type="entry name" value="Sm-like ribonucleoproteins"/>
    <property type="match status" value="1"/>
</dbReference>
<keyword evidence="3" id="KW-1185">Reference proteome</keyword>
<dbReference type="GO" id="GO:1990904">
    <property type="term" value="C:ribonucleoprotein complex"/>
    <property type="evidence" value="ECO:0007669"/>
    <property type="project" value="UniProtKB-KW"/>
</dbReference>
<organism evidence="2 3">
    <name type="scientific">Smittium mucronatum</name>
    <dbReference type="NCBI Taxonomy" id="133383"/>
    <lineage>
        <taxon>Eukaryota</taxon>
        <taxon>Fungi</taxon>
        <taxon>Fungi incertae sedis</taxon>
        <taxon>Zoopagomycota</taxon>
        <taxon>Kickxellomycotina</taxon>
        <taxon>Harpellomycetes</taxon>
        <taxon>Harpellales</taxon>
        <taxon>Legeriomycetaceae</taxon>
        <taxon>Smittium</taxon>
    </lineage>
</organism>
<protein>
    <submittedName>
        <fullName evidence="2">Small nuclear ribonucleoprotein Sm D3</fullName>
    </submittedName>
</protein>
<dbReference type="OrthoDB" id="6425924at2759"/>
<feature type="region of interest" description="Disordered" evidence="1">
    <location>
        <begin position="46"/>
        <end position="78"/>
    </location>
</feature>
<dbReference type="InterPro" id="IPR027141">
    <property type="entry name" value="LSm4/Sm_D1/D3"/>
</dbReference>
<dbReference type="EMBL" id="LSSL01002697">
    <property type="protein sequence ID" value="OLY81170.1"/>
    <property type="molecule type" value="Genomic_DNA"/>
</dbReference>
<reference evidence="2 3" key="1">
    <citation type="journal article" date="2016" name="Mol. Biol. Evol.">
        <title>Genome-Wide Survey of Gut Fungi (Harpellales) Reveals the First Horizontally Transferred Ubiquitin Gene from a Mosquito Host.</title>
        <authorList>
            <person name="Wang Y."/>
            <person name="White M.M."/>
            <person name="Kvist S."/>
            <person name="Moncalvo J.M."/>
        </authorList>
    </citation>
    <scope>NUCLEOTIDE SEQUENCE [LARGE SCALE GENOMIC DNA]</scope>
    <source>
        <strain evidence="2 3">ALG-7-W6</strain>
    </source>
</reference>
<comment type="caution">
    <text evidence="2">The sequence shown here is derived from an EMBL/GenBank/DDBJ whole genome shotgun (WGS) entry which is preliminary data.</text>
</comment>
<dbReference type="STRING" id="133383.A0A1R0GW98"/>
<dbReference type="Proteomes" id="UP000187455">
    <property type="component" value="Unassembled WGS sequence"/>
</dbReference>
<dbReference type="InterPro" id="IPR010920">
    <property type="entry name" value="LSM_dom_sf"/>
</dbReference>
<keyword evidence="2" id="KW-0687">Ribonucleoprotein</keyword>
<name>A0A1R0GW98_9FUNG</name>
<dbReference type="GO" id="GO:0120114">
    <property type="term" value="C:Sm-like protein family complex"/>
    <property type="evidence" value="ECO:0007669"/>
    <property type="project" value="UniProtKB-ARBA"/>
</dbReference>
<gene>
    <name evidence="2" type="ORF">AYI68_g4726</name>
</gene>
<proteinExistence type="predicted"/>
<dbReference type="PANTHER" id="PTHR23338">
    <property type="entry name" value="SMALL NUCLEAR RIBONUCLEOPROTEIN SM"/>
    <property type="match status" value="1"/>
</dbReference>
<dbReference type="Gene3D" id="2.30.30.100">
    <property type="match status" value="1"/>
</dbReference>
<evidence type="ECO:0000313" key="2">
    <source>
        <dbReference type="EMBL" id="OLY81170.1"/>
    </source>
</evidence>
<evidence type="ECO:0000313" key="3">
    <source>
        <dbReference type="Proteomes" id="UP000187455"/>
    </source>
</evidence>
<accession>A0A1R0GW98</accession>
<evidence type="ECO:0000256" key="1">
    <source>
        <dbReference type="SAM" id="MobiDB-lite"/>
    </source>
</evidence>
<dbReference type="GO" id="GO:0006396">
    <property type="term" value="P:RNA processing"/>
    <property type="evidence" value="ECO:0007669"/>
    <property type="project" value="InterPro"/>
</dbReference>
<sequence>MNIQVRNITVTERDGRTSHLEQAYIRGSHARFFIVPDMLKNAPMFKRMDPKFSKTRGIGMNRGRGISRGTGRGRGMAR</sequence>
<dbReference type="AlphaFoldDB" id="A0A1R0GW98"/>
<feature type="compositionally biased region" description="Gly residues" evidence="1">
    <location>
        <begin position="60"/>
        <end position="78"/>
    </location>
</feature>